<protein>
    <submittedName>
        <fullName evidence="8">Aldehyde dehydrogenase family protein</fullName>
    </submittedName>
</protein>
<evidence type="ECO:0000313" key="8">
    <source>
        <dbReference type="EMBL" id="WCR11549.1"/>
    </source>
</evidence>
<evidence type="ECO:0000256" key="4">
    <source>
        <dbReference type="ARBA" id="ARBA00037921"/>
    </source>
</evidence>
<dbReference type="InterPro" id="IPR029510">
    <property type="entry name" value="Ald_DH_CS_GLU"/>
</dbReference>
<evidence type="ECO:0000256" key="2">
    <source>
        <dbReference type="ARBA" id="ARBA00023002"/>
    </source>
</evidence>
<comment type="similarity">
    <text evidence="1 6">Belongs to the aldehyde dehydrogenase family.</text>
</comment>
<comment type="pathway">
    <text evidence="4">Amine and polyamine biosynthesis; betaine biosynthesis via choline pathway; betaine from betaine aldehyde: step 1/1.</text>
</comment>
<dbReference type="RefSeq" id="WP_272859655.1">
    <property type="nucleotide sequence ID" value="NZ_CP067134.1"/>
</dbReference>
<gene>
    <name evidence="8" type="ORF">JHW45_03925</name>
</gene>
<keyword evidence="9" id="KW-1185">Reference proteome</keyword>
<evidence type="ECO:0000313" key="9">
    <source>
        <dbReference type="Proteomes" id="UP001218412"/>
    </source>
</evidence>
<accession>A0ABY7SX00</accession>
<sequence length="485" mass="51936">MVKPPEHLVRRDRPLFIDGAWHAGEGDDTIEVVDPCRGDSFATLGTASAAQIETAAKAADRAFHDWRHSSGKRRAELLSGIADGLAARREGLISLQMLNNGKPRPEAEIDLSDAEACFRYYADLARDLDEVPAPERMSDPDWLGLRRSAPIGPVGMIVPWNFPLVTSAWKLAPALAAGCTAVLKVSEMTPLAELVYGDIASEIGLPPGVLNIVTGFAGAGQAITSDPHFRKFSFTGSNAVGAMVMAAAAKRTVPVSLELGGKSPIVVTSDADLDQAVELIAGGIFFNCGQMCSATSRLIVENGIADRLLDALVAAAESLKIGAPDSAEMGPITTRPQYDQIERHLARARSQDVRCLTGGALIEDLPGYFVQPTIYDDVDRDSFLWRDELFGPILSVRRFTGDDQAVELANDTAFGLVGTVVSGDPDRAARLGDRIDAGHVWINAPQIILPDSLWGGFRASGIGRELGRAGLESYREQKILTLPAE</sequence>
<dbReference type="PANTHER" id="PTHR43860">
    <property type="entry name" value="BETAINE ALDEHYDE DEHYDROGENASE"/>
    <property type="match status" value="1"/>
</dbReference>
<dbReference type="InterPro" id="IPR016162">
    <property type="entry name" value="Ald_DH_N"/>
</dbReference>
<evidence type="ECO:0000259" key="7">
    <source>
        <dbReference type="Pfam" id="PF00171"/>
    </source>
</evidence>
<dbReference type="InterPro" id="IPR016161">
    <property type="entry name" value="Ald_DH/histidinol_DH"/>
</dbReference>
<evidence type="ECO:0000256" key="1">
    <source>
        <dbReference type="ARBA" id="ARBA00009986"/>
    </source>
</evidence>
<dbReference type="SUPFAM" id="SSF53720">
    <property type="entry name" value="ALDH-like"/>
    <property type="match status" value="1"/>
</dbReference>
<reference evidence="8 9" key="1">
    <citation type="submission" date="2021-01" db="EMBL/GenBank/DDBJ databases">
        <title>Biogeographic distribution of Paracoccus.</title>
        <authorList>
            <person name="Hollensteiner J."/>
            <person name="Leineberger J."/>
            <person name="Brinkhoff T."/>
            <person name="Daniel R."/>
        </authorList>
    </citation>
    <scope>NUCLEOTIDE SEQUENCE [LARGE SCALE GENOMIC DNA]</scope>
    <source>
        <strain evidence="8 9">LMG25392</strain>
    </source>
</reference>
<keyword evidence="2 6" id="KW-0560">Oxidoreductase</keyword>
<dbReference type="PROSITE" id="PS00687">
    <property type="entry name" value="ALDEHYDE_DEHYDR_GLU"/>
    <property type="match status" value="1"/>
</dbReference>
<dbReference type="EMBL" id="CP067134">
    <property type="protein sequence ID" value="WCR11549.1"/>
    <property type="molecule type" value="Genomic_DNA"/>
</dbReference>
<proteinExistence type="inferred from homology"/>
<dbReference type="InterPro" id="IPR015590">
    <property type="entry name" value="Aldehyde_DH_dom"/>
</dbReference>
<dbReference type="InterPro" id="IPR016160">
    <property type="entry name" value="Ald_DH_CS_CYS"/>
</dbReference>
<dbReference type="PANTHER" id="PTHR43860:SF2">
    <property type="entry name" value="BETAINE ALDEHYDE DEHYDROGENASE-RELATED"/>
    <property type="match status" value="1"/>
</dbReference>
<feature type="active site" evidence="5">
    <location>
        <position position="258"/>
    </location>
</feature>
<evidence type="ECO:0000256" key="6">
    <source>
        <dbReference type="RuleBase" id="RU003345"/>
    </source>
</evidence>
<evidence type="ECO:0000256" key="5">
    <source>
        <dbReference type="PROSITE-ProRule" id="PRU10007"/>
    </source>
</evidence>
<feature type="domain" description="Aldehyde dehydrogenase" evidence="7">
    <location>
        <begin position="21"/>
        <end position="478"/>
    </location>
</feature>
<dbReference type="Gene3D" id="3.40.605.10">
    <property type="entry name" value="Aldehyde Dehydrogenase, Chain A, domain 1"/>
    <property type="match status" value="1"/>
</dbReference>
<dbReference type="PROSITE" id="PS00070">
    <property type="entry name" value="ALDEHYDE_DEHYDR_CYS"/>
    <property type="match status" value="1"/>
</dbReference>
<dbReference type="InterPro" id="IPR016163">
    <property type="entry name" value="Ald_DH_C"/>
</dbReference>
<evidence type="ECO:0000256" key="3">
    <source>
        <dbReference type="ARBA" id="ARBA00023027"/>
    </source>
</evidence>
<keyword evidence="3" id="KW-0520">NAD</keyword>
<dbReference type="Gene3D" id="3.40.309.10">
    <property type="entry name" value="Aldehyde Dehydrogenase, Chain A, domain 2"/>
    <property type="match status" value="1"/>
</dbReference>
<dbReference type="Proteomes" id="UP001218412">
    <property type="component" value="Chromosome"/>
</dbReference>
<organism evidence="8 9">
    <name type="scientific">Paracoccus stylophorae</name>
    <dbReference type="NCBI Taxonomy" id="659350"/>
    <lineage>
        <taxon>Bacteria</taxon>
        <taxon>Pseudomonadati</taxon>
        <taxon>Pseudomonadota</taxon>
        <taxon>Alphaproteobacteria</taxon>
        <taxon>Rhodobacterales</taxon>
        <taxon>Paracoccaceae</taxon>
        <taxon>Paracoccus</taxon>
    </lineage>
</organism>
<name>A0ABY7SX00_9RHOB</name>
<dbReference type="Pfam" id="PF00171">
    <property type="entry name" value="Aldedh"/>
    <property type="match status" value="1"/>
</dbReference>